<evidence type="ECO:0000313" key="2">
    <source>
        <dbReference type="EMBL" id="KGM50683.1"/>
    </source>
</evidence>
<sequence length="126" mass="13546">MKLQIALAATLIMSLSGCVNDTPVTTKPTPILNSERLAVEAKIKDQMRDPESTRFRGWQAFSLSNSDRVLCAEVNSKNGFGGYVGYVPLYARVRGSSVLAFKTDVAAQIACQQAASGDFMIASNPV</sequence>
<dbReference type="PROSITE" id="PS51257">
    <property type="entry name" value="PROKAR_LIPOPROTEIN"/>
    <property type="match status" value="1"/>
</dbReference>
<proteinExistence type="predicted"/>
<dbReference type="RefSeq" id="WP_043745317.1">
    <property type="nucleotide sequence ID" value="NZ_AQQX01000001.1"/>
</dbReference>
<dbReference type="Proteomes" id="UP000030004">
    <property type="component" value="Unassembled WGS sequence"/>
</dbReference>
<evidence type="ECO:0008006" key="4">
    <source>
        <dbReference type="Google" id="ProtNLM"/>
    </source>
</evidence>
<dbReference type="AlphaFoldDB" id="A0A0A0EKI8"/>
<keyword evidence="1" id="KW-0732">Signal</keyword>
<protein>
    <recommendedName>
        <fullName evidence="4">Lipoprotein</fullName>
    </recommendedName>
</protein>
<comment type="caution">
    <text evidence="2">The sequence shown here is derived from an EMBL/GenBank/DDBJ whole genome shotgun (WGS) entry which is preliminary data.</text>
</comment>
<dbReference type="EMBL" id="AQQX01000001">
    <property type="protein sequence ID" value="KGM50683.1"/>
    <property type="molecule type" value="Genomic_DNA"/>
</dbReference>
<name>A0A0A0EKI8_9RHOB</name>
<gene>
    <name evidence="2" type="ORF">ATO9_04225</name>
</gene>
<dbReference type="OrthoDB" id="7433579at2"/>
<keyword evidence="3" id="KW-1185">Reference proteome</keyword>
<evidence type="ECO:0000313" key="3">
    <source>
        <dbReference type="Proteomes" id="UP000030004"/>
    </source>
</evidence>
<evidence type="ECO:0000256" key="1">
    <source>
        <dbReference type="SAM" id="SignalP"/>
    </source>
</evidence>
<organism evidence="2 3">
    <name type="scientific">Pseudooceanicola atlanticus</name>
    <dbReference type="NCBI Taxonomy" id="1461694"/>
    <lineage>
        <taxon>Bacteria</taxon>
        <taxon>Pseudomonadati</taxon>
        <taxon>Pseudomonadota</taxon>
        <taxon>Alphaproteobacteria</taxon>
        <taxon>Rhodobacterales</taxon>
        <taxon>Paracoccaceae</taxon>
        <taxon>Pseudooceanicola</taxon>
    </lineage>
</organism>
<feature type="signal peptide" evidence="1">
    <location>
        <begin position="1"/>
        <end position="21"/>
    </location>
</feature>
<accession>A0A0A0EKI8</accession>
<reference evidence="2 3" key="1">
    <citation type="journal article" date="2015" name="Antonie Van Leeuwenhoek">
        <title>Pseudooceanicola atlanticus gen. nov. sp. nov., isolated from surface seawater of the Atlantic Ocean and reclassification of Oceanicola batsensis, Oceanicola marinus, Oceanicola nitratireducens, Oceanicola nanhaiensis, Oceanicola antarcticus and Oceanicola flagellatus, as Pseudooceanicola batsensis comb. nov., Pseudooceanicola marinus comb. nov., Pseudooceanicola nitratireducens comb. nov., Pseudooceanicola nanhaiensis comb. nov., Pseudooceanicola antarcticus comb. nov., and Pseudooceanicola flagellatus comb. nov.</title>
        <authorList>
            <person name="Lai Q."/>
            <person name="Li G."/>
            <person name="Liu X."/>
            <person name="Du Y."/>
            <person name="Sun F."/>
            <person name="Shao Z."/>
        </authorList>
    </citation>
    <scope>NUCLEOTIDE SEQUENCE [LARGE SCALE GENOMIC DNA]</scope>
    <source>
        <strain evidence="2 3">22II-s11g</strain>
    </source>
</reference>
<feature type="chain" id="PRO_5001969181" description="Lipoprotein" evidence="1">
    <location>
        <begin position="22"/>
        <end position="126"/>
    </location>
</feature>